<comment type="caution">
    <text evidence="1">The sequence shown here is derived from an EMBL/GenBank/DDBJ whole genome shotgun (WGS) entry which is preliminary data.</text>
</comment>
<keyword evidence="2" id="KW-1185">Reference proteome</keyword>
<proteinExistence type="predicted"/>
<gene>
    <name evidence="1" type="ORF">ITX44_01025</name>
</gene>
<dbReference type="EMBL" id="JADKYB010000001">
    <property type="protein sequence ID" value="MBM9503133.1"/>
    <property type="molecule type" value="Genomic_DNA"/>
</dbReference>
<organism evidence="1 2">
    <name type="scientific">Actinacidiphila acididurans</name>
    <dbReference type="NCBI Taxonomy" id="2784346"/>
    <lineage>
        <taxon>Bacteria</taxon>
        <taxon>Bacillati</taxon>
        <taxon>Actinomycetota</taxon>
        <taxon>Actinomycetes</taxon>
        <taxon>Kitasatosporales</taxon>
        <taxon>Streptomycetaceae</taxon>
        <taxon>Actinacidiphila</taxon>
    </lineage>
</organism>
<evidence type="ECO:0000313" key="2">
    <source>
        <dbReference type="Proteomes" id="UP000749040"/>
    </source>
</evidence>
<reference evidence="1 2" key="1">
    <citation type="submission" date="2021-01" db="EMBL/GenBank/DDBJ databases">
        <title>Streptomyces acididurans sp. nov., isolated from a peat swamp forest soil.</title>
        <authorList>
            <person name="Chantavorakit T."/>
            <person name="Duangmal K."/>
        </authorList>
    </citation>
    <scope>NUCLEOTIDE SEQUENCE [LARGE SCALE GENOMIC DNA]</scope>
    <source>
        <strain evidence="1 2">KK5PA1</strain>
    </source>
</reference>
<accession>A0ABS2TIG2</accession>
<sequence length="136" mass="14347">MTTHAETADSEYFLLTRDPDGAYVTAAERIVQERGIPEFTQSLRADGTPPSDFERVILLELQKLLPERVHIPLDSPFLVLRVGTSYGQLAVEADSKCQCWCSGGGTSAGCGVGEPAAEVSAPHPAELAAETGSGTG</sequence>
<evidence type="ECO:0000313" key="1">
    <source>
        <dbReference type="EMBL" id="MBM9503133.1"/>
    </source>
</evidence>
<dbReference type="RefSeq" id="WP_205355012.1">
    <property type="nucleotide sequence ID" value="NZ_JADKYB010000001.1"/>
</dbReference>
<dbReference type="Proteomes" id="UP000749040">
    <property type="component" value="Unassembled WGS sequence"/>
</dbReference>
<name>A0ABS2TIG2_9ACTN</name>
<protein>
    <submittedName>
        <fullName evidence="1">Uncharacterized protein</fullName>
    </submittedName>
</protein>